<reference evidence="1" key="1">
    <citation type="submission" date="2023-03" db="EMBL/GenBank/DDBJ databases">
        <title>Massive genome expansion in bonnet fungi (Mycena s.s.) driven by repeated elements and novel gene families across ecological guilds.</title>
        <authorList>
            <consortium name="Lawrence Berkeley National Laboratory"/>
            <person name="Harder C.B."/>
            <person name="Miyauchi S."/>
            <person name="Viragh M."/>
            <person name="Kuo A."/>
            <person name="Thoen E."/>
            <person name="Andreopoulos B."/>
            <person name="Lu D."/>
            <person name="Skrede I."/>
            <person name="Drula E."/>
            <person name="Henrissat B."/>
            <person name="Morin E."/>
            <person name="Kohler A."/>
            <person name="Barry K."/>
            <person name="LaButti K."/>
            <person name="Morin E."/>
            <person name="Salamov A."/>
            <person name="Lipzen A."/>
            <person name="Mereny Z."/>
            <person name="Hegedus B."/>
            <person name="Baldrian P."/>
            <person name="Stursova M."/>
            <person name="Weitz H."/>
            <person name="Taylor A."/>
            <person name="Grigoriev I.V."/>
            <person name="Nagy L.G."/>
            <person name="Martin F."/>
            <person name="Kauserud H."/>
        </authorList>
    </citation>
    <scope>NUCLEOTIDE SEQUENCE</scope>
    <source>
        <strain evidence="1">9144</strain>
    </source>
</reference>
<protein>
    <recommendedName>
        <fullName evidence="3">F-box domain-containing protein</fullName>
    </recommendedName>
</protein>
<evidence type="ECO:0000313" key="1">
    <source>
        <dbReference type="EMBL" id="KAJ7226065.1"/>
    </source>
</evidence>
<feature type="non-terminal residue" evidence="1">
    <location>
        <position position="1"/>
    </location>
</feature>
<gene>
    <name evidence="1" type="ORF">GGX14DRAFT_316582</name>
</gene>
<dbReference type="EMBL" id="JARJCW010000004">
    <property type="protein sequence ID" value="KAJ7226065.1"/>
    <property type="molecule type" value="Genomic_DNA"/>
</dbReference>
<comment type="caution">
    <text evidence="1">The sequence shown here is derived from an EMBL/GenBank/DDBJ whole genome shotgun (WGS) entry which is preliminary data.</text>
</comment>
<name>A0AAD7E398_9AGAR</name>
<dbReference type="AlphaFoldDB" id="A0AAD7E398"/>
<organism evidence="1 2">
    <name type="scientific">Mycena pura</name>
    <dbReference type="NCBI Taxonomy" id="153505"/>
    <lineage>
        <taxon>Eukaryota</taxon>
        <taxon>Fungi</taxon>
        <taxon>Dikarya</taxon>
        <taxon>Basidiomycota</taxon>
        <taxon>Agaricomycotina</taxon>
        <taxon>Agaricomycetes</taxon>
        <taxon>Agaricomycetidae</taxon>
        <taxon>Agaricales</taxon>
        <taxon>Marasmiineae</taxon>
        <taxon>Mycenaceae</taxon>
        <taxon>Mycena</taxon>
    </lineage>
</organism>
<evidence type="ECO:0000313" key="2">
    <source>
        <dbReference type="Proteomes" id="UP001219525"/>
    </source>
</evidence>
<evidence type="ECO:0008006" key="3">
    <source>
        <dbReference type="Google" id="ProtNLM"/>
    </source>
</evidence>
<keyword evidence="2" id="KW-1185">Reference proteome</keyword>
<feature type="non-terminal residue" evidence="1">
    <location>
        <position position="218"/>
    </location>
</feature>
<proteinExistence type="predicted"/>
<accession>A0AAD7E398</accession>
<sequence>VPVEIWAQIHALACTDDGSAGRALSLVSKEWRNISAPYKFQSIALIGPKPILRCLALLETNPESPVLSLFIGCQNLRMYSPDECRLDLARESARGLVFTDKLFPELATKYPIQTVQIHADAIEQAVLRILARVAGTLHTLYTHLTFVERPGPLYPVPFHHLRTLVLHGPFASPPPTLSCLTPNLRRLRLASPLTSPHKSSVLLNTVTAAAPRLSHLYL</sequence>
<dbReference type="Proteomes" id="UP001219525">
    <property type="component" value="Unassembled WGS sequence"/>
</dbReference>